<organism evidence="3 4">
    <name type="scientific">Phytohabitans flavus</name>
    <dbReference type="NCBI Taxonomy" id="1076124"/>
    <lineage>
        <taxon>Bacteria</taxon>
        <taxon>Bacillati</taxon>
        <taxon>Actinomycetota</taxon>
        <taxon>Actinomycetes</taxon>
        <taxon>Micromonosporales</taxon>
        <taxon>Micromonosporaceae</taxon>
    </lineage>
</organism>
<sequence>MSFNSVAPLEGRIALVTGAGRPRGIGRGIARALAEAGADVVVTDVGVGRTDLEAGGAGLGDKPEDLEESARLVRERGRRSMALSLDVTDGAAAATVLERVRDELGPVDVLVNNAGTGVGTGPFLELSDKDLAISWQVNVLGQVNLARAVLPGMIELGRGSIVNVASTLGPAGVGGYGG</sequence>
<keyword evidence="2" id="KW-0560">Oxidoreductase</keyword>
<dbReference type="Pfam" id="PF00106">
    <property type="entry name" value="adh_short"/>
    <property type="match status" value="1"/>
</dbReference>
<comment type="similarity">
    <text evidence="1">Belongs to the short-chain dehydrogenases/reductases (SDR) family.</text>
</comment>
<evidence type="ECO:0000256" key="2">
    <source>
        <dbReference type="ARBA" id="ARBA00023002"/>
    </source>
</evidence>
<evidence type="ECO:0000313" key="3">
    <source>
        <dbReference type="EMBL" id="BCB74832.1"/>
    </source>
</evidence>
<dbReference type="PRINTS" id="PR00081">
    <property type="entry name" value="GDHRDH"/>
</dbReference>
<accession>A0A6F8XLY8</accession>
<reference evidence="3 4" key="2">
    <citation type="submission" date="2020-03" db="EMBL/GenBank/DDBJ databases">
        <authorList>
            <person name="Ichikawa N."/>
            <person name="Kimura A."/>
            <person name="Kitahashi Y."/>
            <person name="Uohara A."/>
        </authorList>
    </citation>
    <scope>NUCLEOTIDE SEQUENCE [LARGE SCALE GENOMIC DNA]</scope>
    <source>
        <strain evidence="3 4">NBRC 107702</strain>
    </source>
</reference>
<evidence type="ECO:0008006" key="5">
    <source>
        <dbReference type="Google" id="ProtNLM"/>
    </source>
</evidence>
<dbReference type="PRINTS" id="PR00080">
    <property type="entry name" value="SDRFAMILY"/>
</dbReference>
<reference evidence="3 4" key="1">
    <citation type="submission" date="2020-03" db="EMBL/GenBank/DDBJ databases">
        <title>Whole genome shotgun sequence of Phytohabitans flavus NBRC 107702.</title>
        <authorList>
            <person name="Komaki H."/>
            <person name="Tamura T."/>
        </authorList>
    </citation>
    <scope>NUCLEOTIDE SEQUENCE [LARGE SCALE GENOMIC DNA]</scope>
    <source>
        <strain evidence="3 4">NBRC 107702</strain>
    </source>
</reference>
<keyword evidence="4" id="KW-1185">Reference proteome</keyword>
<dbReference type="PANTHER" id="PTHR24322:SF736">
    <property type="entry name" value="RETINOL DEHYDROGENASE 10"/>
    <property type="match status" value="1"/>
</dbReference>
<gene>
    <name evidence="3" type="ORF">Pflav_012420</name>
</gene>
<name>A0A6F8XLY8_9ACTN</name>
<protein>
    <recommendedName>
        <fullName evidence="5">Short-chain dehydrogenase</fullName>
    </recommendedName>
</protein>
<proteinExistence type="inferred from homology"/>
<dbReference type="EMBL" id="AP022870">
    <property type="protein sequence ID" value="BCB74832.1"/>
    <property type="molecule type" value="Genomic_DNA"/>
</dbReference>
<dbReference type="PANTHER" id="PTHR24322">
    <property type="entry name" value="PKSB"/>
    <property type="match status" value="1"/>
</dbReference>
<dbReference type="SUPFAM" id="SSF51735">
    <property type="entry name" value="NAD(P)-binding Rossmann-fold domains"/>
    <property type="match status" value="1"/>
</dbReference>
<dbReference type="GO" id="GO:0016616">
    <property type="term" value="F:oxidoreductase activity, acting on the CH-OH group of donors, NAD or NADP as acceptor"/>
    <property type="evidence" value="ECO:0007669"/>
    <property type="project" value="TreeGrafter"/>
</dbReference>
<dbReference type="InterPro" id="IPR002347">
    <property type="entry name" value="SDR_fam"/>
</dbReference>
<evidence type="ECO:0000256" key="1">
    <source>
        <dbReference type="ARBA" id="ARBA00006484"/>
    </source>
</evidence>
<dbReference type="Proteomes" id="UP000502508">
    <property type="component" value="Chromosome"/>
</dbReference>
<dbReference type="InterPro" id="IPR036291">
    <property type="entry name" value="NAD(P)-bd_dom_sf"/>
</dbReference>
<dbReference type="KEGG" id="pfla:Pflav_012420"/>
<evidence type="ECO:0000313" key="4">
    <source>
        <dbReference type="Proteomes" id="UP000502508"/>
    </source>
</evidence>
<dbReference type="AlphaFoldDB" id="A0A6F8XLY8"/>
<dbReference type="Gene3D" id="3.40.50.720">
    <property type="entry name" value="NAD(P)-binding Rossmann-like Domain"/>
    <property type="match status" value="1"/>
</dbReference>